<dbReference type="SMART" id="SM01359">
    <property type="entry name" value="A2M_N_2"/>
    <property type="match status" value="1"/>
</dbReference>
<feature type="domain" description="Alpha-2-macroglobulin bait region" evidence="1">
    <location>
        <begin position="359"/>
        <end position="505"/>
    </location>
</feature>
<organism evidence="2 3">
    <name type="scientific">Merluccius polli</name>
    <name type="common">Benguela hake</name>
    <name type="synonym">Merluccius cadenati</name>
    <dbReference type="NCBI Taxonomy" id="89951"/>
    <lineage>
        <taxon>Eukaryota</taxon>
        <taxon>Metazoa</taxon>
        <taxon>Chordata</taxon>
        <taxon>Craniata</taxon>
        <taxon>Vertebrata</taxon>
        <taxon>Euteleostomi</taxon>
        <taxon>Actinopterygii</taxon>
        <taxon>Neopterygii</taxon>
        <taxon>Teleostei</taxon>
        <taxon>Neoteleostei</taxon>
        <taxon>Acanthomorphata</taxon>
        <taxon>Zeiogadaria</taxon>
        <taxon>Gadariae</taxon>
        <taxon>Gadiformes</taxon>
        <taxon>Gadoidei</taxon>
        <taxon>Merlucciidae</taxon>
        <taxon>Merluccius</taxon>
    </lineage>
</organism>
<dbReference type="Gene3D" id="2.60.40.1930">
    <property type="match status" value="1"/>
</dbReference>
<dbReference type="InterPro" id="IPR011625">
    <property type="entry name" value="A2M_N_BRD"/>
</dbReference>
<dbReference type="EMBL" id="JAOPHQ010001145">
    <property type="protein sequence ID" value="KAK0152033.1"/>
    <property type="molecule type" value="Genomic_DNA"/>
</dbReference>
<proteinExistence type="predicted"/>
<dbReference type="Gene3D" id="2.60.40.1940">
    <property type="match status" value="1"/>
</dbReference>
<dbReference type="Pfam" id="PF07703">
    <property type="entry name" value="A2M_BRD"/>
    <property type="match status" value="1"/>
</dbReference>
<dbReference type="Gene3D" id="2.60.40.10">
    <property type="entry name" value="Immunoglobulins"/>
    <property type="match status" value="1"/>
</dbReference>
<sequence length="520" mass="57845">MPGRTAPLKQSLYERDPARGMAQSAMEPAGLQMWRWLAFACLSWICLGQVAAAGPHYMLTIPAVLEAGAESRICMSLLRPNETLQMTVTLMSEEENITLFQQTSDNDLHQLHFRLITLDSKLKLVNELKDIRYSTDIYTLNYSDLMRMLVSRARTVQTTIASVPTGTLQASTGHHSFSYIIGKGELDKAGCATFNFNMTLFTRVEKSVERTELSVSVEVEEEGTGLKYLENKTIQLTYMIGKISFIGTPKVFERGPVFEGKVKAVYFNETPIQDKLLHLYVFETGTVTRLIQNLTTDSDGVASFSFNTSRFQDIFQLTVSVLSEYQGSHGYRTPYYEDGKLIIQLFQPKTEATPTISSLEVQQREAKLVCDVEELINVHFTFVGEAPGPIDIMYLILARGAIARQGLIKVEILDEPVTKGEVTVKFKVSPYMAPLVQVVVYTGLPSENVIAHKADFDTEKCFANQVSLEFSPSAAVPGEENRLQLRAQPDSLCGISAVDQSVLIKDPGKKLNADKASWAA</sequence>
<dbReference type="Gene3D" id="6.20.50.160">
    <property type="match status" value="1"/>
</dbReference>
<comment type="caution">
    <text evidence="2">The sequence shown here is derived from an EMBL/GenBank/DDBJ whole genome shotgun (WGS) entry which is preliminary data.</text>
</comment>
<dbReference type="PANTHER" id="PTHR11412">
    <property type="entry name" value="MACROGLOBULIN / COMPLEMENT"/>
    <property type="match status" value="1"/>
</dbReference>
<reference evidence="2" key="1">
    <citation type="journal article" date="2023" name="Front. Mar. Sci.">
        <title>A new Merluccius polli reference genome to investigate the effects of global change in West African waters.</title>
        <authorList>
            <person name="Mateo J.L."/>
            <person name="Blanco-Fernandez C."/>
            <person name="Garcia-Vazquez E."/>
            <person name="Machado-Schiaffino G."/>
        </authorList>
    </citation>
    <scope>NUCLEOTIDE SEQUENCE</scope>
    <source>
        <strain evidence="2">C29</strain>
        <tissue evidence="2">Fin</tissue>
    </source>
</reference>
<dbReference type="Pfam" id="PF17789">
    <property type="entry name" value="MG4"/>
    <property type="match status" value="1"/>
</dbReference>
<dbReference type="AlphaFoldDB" id="A0AA47N428"/>
<gene>
    <name evidence="2" type="primary">Ovos_2</name>
    <name evidence="2" type="ORF">N1851_006604</name>
</gene>
<dbReference type="InterPro" id="IPR040839">
    <property type="entry name" value="MG4"/>
</dbReference>
<dbReference type="InterPro" id="IPR013783">
    <property type="entry name" value="Ig-like_fold"/>
</dbReference>
<evidence type="ECO:0000313" key="2">
    <source>
        <dbReference type="EMBL" id="KAK0152033.1"/>
    </source>
</evidence>
<dbReference type="PANTHER" id="PTHR11412:SF150">
    <property type="entry name" value="ALPHA-2-MACROGLOBULIN-RELATED"/>
    <property type="match status" value="1"/>
</dbReference>
<name>A0AA47N428_MERPO</name>
<keyword evidence="3" id="KW-1185">Reference proteome</keyword>
<dbReference type="InterPro" id="IPR050473">
    <property type="entry name" value="A2M/Complement_sys"/>
</dbReference>
<accession>A0AA47N428</accession>
<dbReference type="Proteomes" id="UP001174136">
    <property type="component" value="Unassembled WGS sequence"/>
</dbReference>
<evidence type="ECO:0000259" key="1">
    <source>
        <dbReference type="SMART" id="SM01359"/>
    </source>
</evidence>
<protein>
    <submittedName>
        <fullName evidence="2">Ovostatin</fullName>
    </submittedName>
</protein>
<evidence type="ECO:0000313" key="3">
    <source>
        <dbReference type="Proteomes" id="UP001174136"/>
    </source>
</evidence>